<dbReference type="Pfam" id="PF07679">
    <property type="entry name" value="I-set"/>
    <property type="match status" value="1"/>
</dbReference>
<feature type="chain" id="PRO_5036492002" evidence="4">
    <location>
        <begin position="23"/>
        <end position="145"/>
    </location>
</feature>
<keyword evidence="7" id="KW-1185">Reference proteome</keyword>
<dbReference type="GO" id="GO:0050808">
    <property type="term" value="P:synapse organization"/>
    <property type="evidence" value="ECO:0007669"/>
    <property type="project" value="TreeGrafter"/>
</dbReference>
<dbReference type="AlphaFoldDB" id="A0A8X6QR24"/>
<dbReference type="GO" id="GO:0030424">
    <property type="term" value="C:axon"/>
    <property type="evidence" value="ECO:0007669"/>
    <property type="project" value="TreeGrafter"/>
</dbReference>
<evidence type="ECO:0000256" key="3">
    <source>
        <dbReference type="ARBA" id="ARBA00023319"/>
    </source>
</evidence>
<dbReference type="GO" id="GO:0008046">
    <property type="term" value="F:axon guidance receptor activity"/>
    <property type="evidence" value="ECO:0007669"/>
    <property type="project" value="TreeGrafter"/>
</dbReference>
<dbReference type="SUPFAM" id="SSF48726">
    <property type="entry name" value="Immunoglobulin"/>
    <property type="match status" value="1"/>
</dbReference>
<sequence>MWSVPKVLILIIFRLISNFVSAETGEPKIKPFQFSTDINLGMREAVHCIVTYGEPPFEFMWFKDGQLLESIRGISYRKTDEFMSSLVISKVDADSNGNYTCRVTNSVGSDQKSAVLSVKGKKRFVCSYNLIRMGRIILHEKQQKK</sequence>
<dbReference type="PROSITE" id="PS50835">
    <property type="entry name" value="IG_LIKE"/>
    <property type="match status" value="1"/>
</dbReference>
<dbReference type="InterPro" id="IPR007110">
    <property type="entry name" value="Ig-like_dom"/>
</dbReference>
<evidence type="ECO:0000256" key="4">
    <source>
        <dbReference type="SAM" id="SignalP"/>
    </source>
</evidence>
<accession>A0A8X6QR24</accession>
<proteinExistence type="predicted"/>
<evidence type="ECO:0000313" key="6">
    <source>
        <dbReference type="EMBL" id="GFU34777.1"/>
    </source>
</evidence>
<name>A0A8X6QR24_NEPPI</name>
<evidence type="ECO:0000259" key="5">
    <source>
        <dbReference type="PROSITE" id="PS50835"/>
    </source>
</evidence>
<keyword evidence="2" id="KW-1015">Disulfide bond</keyword>
<dbReference type="PANTHER" id="PTHR45080">
    <property type="entry name" value="CONTACTIN 5"/>
    <property type="match status" value="1"/>
</dbReference>
<feature type="signal peptide" evidence="4">
    <location>
        <begin position="1"/>
        <end position="22"/>
    </location>
</feature>
<dbReference type="FunFam" id="2.60.40.10:FF:000333">
    <property type="entry name" value="Down syndrome cell adhesion molecule"/>
    <property type="match status" value="1"/>
</dbReference>
<organism evidence="6 7">
    <name type="scientific">Nephila pilipes</name>
    <name type="common">Giant wood spider</name>
    <name type="synonym">Nephila maculata</name>
    <dbReference type="NCBI Taxonomy" id="299642"/>
    <lineage>
        <taxon>Eukaryota</taxon>
        <taxon>Metazoa</taxon>
        <taxon>Ecdysozoa</taxon>
        <taxon>Arthropoda</taxon>
        <taxon>Chelicerata</taxon>
        <taxon>Arachnida</taxon>
        <taxon>Araneae</taxon>
        <taxon>Araneomorphae</taxon>
        <taxon>Entelegynae</taxon>
        <taxon>Araneoidea</taxon>
        <taxon>Nephilidae</taxon>
        <taxon>Nephila</taxon>
    </lineage>
</organism>
<dbReference type="Gene3D" id="2.60.40.10">
    <property type="entry name" value="Immunoglobulins"/>
    <property type="match status" value="1"/>
</dbReference>
<dbReference type="Proteomes" id="UP000887013">
    <property type="component" value="Unassembled WGS sequence"/>
</dbReference>
<dbReference type="InterPro" id="IPR013098">
    <property type="entry name" value="Ig_I-set"/>
</dbReference>
<feature type="domain" description="Ig-like" evidence="5">
    <location>
        <begin position="27"/>
        <end position="117"/>
    </location>
</feature>
<reference evidence="6" key="1">
    <citation type="submission" date="2020-08" db="EMBL/GenBank/DDBJ databases">
        <title>Multicomponent nature underlies the extraordinary mechanical properties of spider dragline silk.</title>
        <authorList>
            <person name="Kono N."/>
            <person name="Nakamura H."/>
            <person name="Mori M."/>
            <person name="Yoshida Y."/>
            <person name="Ohtoshi R."/>
            <person name="Malay A.D."/>
            <person name="Moran D.A.P."/>
            <person name="Tomita M."/>
            <person name="Numata K."/>
            <person name="Arakawa K."/>
        </authorList>
    </citation>
    <scope>NUCLEOTIDE SEQUENCE</scope>
</reference>
<evidence type="ECO:0000256" key="2">
    <source>
        <dbReference type="ARBA" id="ARBA00023157"/>
    </source>
</evidence>
<protein>
    <submittedName>
        <fullName evidence="6">Titin</fullName>
    </submittedName>
</protein>
<dbReference type="GO" id="GO:0007156">
    <property type="term" value="P:homophilic cell adhesion via plasma membrane adhesion molecules"/>
    <property type="evidence" value="ECO:0007669"/>
    <property type="project" value="TreeGrafter"/>
</dbReference>
<dbReference type="PANTHER" id="PTHR45080:SF8">
    <property type="entry name" value="IG-LIKE DOMAIN-CONTAINING PROTEIN"/>
    <property type="match status" value="1"/>
</dbReference>
<evidence type="ECO:0000256" key="1">
    <source>
        <dbReference type="ARBA" id="ARBA00022729"/>
    </source>
</evidence>
<dbReference type="InterPro" id="IPR013783">
    <property type="entry name" value="Ig-like_fold"/>
</dbReference>
<dbReference type="GO" id="GO:0043025">
    <property type="term" value="C:neuronal cell body"/>
    <property type="evidence" value="ECO:0007669"/>
    <property type="project" value="TreeGrafter"/>
</dbReference>
<keyword evidence="1 4" id="KW-0732">Signal</keyword>
<evidence type="ECO:0000313" key="7">
    <source>
        <dbReference type="Proteomes" id="UP000887013"/>
    </source>
</evidence>
<keyword evidence="3" id="KW-0393">Immunoglobulin domain</keyword>
<dbReference type="InterPro" id="IPR050958">
    <property type="entry name" value="Cell_Adh-Cytoskel_Orgn"/>
</dbReference>
<gene>
    <name evidence="6" type="primary">Ttn_3</name>
    <name evidence="6" type="ORF">NPIL_546621</name>
</gene>
<comment type="caution">
    <text evidence="6">The sequence shown here is derived from an EMBL/GenBank/DDBJ whole genome shotgun (WGS) entry which is preliminary data.</text>
</comment>
<dbReference type="EMBL" id="BMAW01130356">
    <property type="protein sequence ID" value="GFU34777.1"/>
    <property type="molecule type" value="Genomic_DNA"/>
</dbReference>
<dbReference type="OrthoDB" id="6431668at2759"/>
<dbReference type="GO" id="GO:0005886">
    <property type="term" value="C:plasma membrane"/>
    <property type="evidence" value="ECO:0007669"/>
    <property type="project" value="TreeGrafter"/>
</dbReference>
<dbReference type="InterPro" id="IPR036179">
    <property type="entry name" value="Ig-like_dom_sf"/>
</dbReference>